<dbReference type="EMBL" id="PGFF01000001">
    <property type="protein sequence ID" value="PJJ73062.1"/>
    <property type="molecule type" value="Genomic_DNA"/>
</dbReference>
<evidence type="ECO:0000256" key="1">
    <source>
        <dbReference type="SAM" id="Phobius"/>
    </source>
</evidence>
<keyword evidence="1" id="KW-1133">Transmembrane helix</keyword>
<dbReference type="AlphaFoldDB" id="A0A2M9CMD4"/>
<organism evidence="2 3">
    <name type="scientific">Diaminobutyricimonas aerilata</name>
    <dbReference type="NCBI Taxonomy" id="1162967"/>
    <lineage>
        <taxon>Bacteria</taxon>
        <taxon>Bacillati</taxon>
        <taxon>Actinomycetota</taxon>
        <taxon>Actinomycetes</taxon>
        <taxon>Micrococcales</taxon>
        <taxon>Microbacteriaceae</taxon>
        <taxon>Diaminobutyricimonas</taxon>
    </lineage>
</organism>
<dbReference type="Proteomes" id="UP000228758">
    <property type="component" value="Unassembled WGS sequence"/>
</dbReference>
<accession>A0A2M9CMD4</accession>
<keyword evidence="1" id="KW-0812">Transmembrane</keyword>
<name>A0A2M9CMD4_9MICO</name>
<keyword evidence="1" id="KW-0472">Membrane</keyword>
<evidence type="ECO:0000313" key="3">
    <source>
        <dbReference type="Proteomes" id="UP000228758"/>
    </source>
</evidence>
<feature type="transmembrane region" description="Helical" evidence="1">
    <location>
        <begin position="68"/>
        <end position="88"/>
    </location>
</feature>
<feature type="transmembrane region" description="Helical" evidence="1">
    <location>
        <begin position="7"/>
        <end position="28"/>
    </location>
</feature>
<gene>
    <name evidence="2" type="ORF">CLV46_2644</name>
</gene>
<feature type="transmembrane region" description="Helical" evidence="1">
    <location>
        <begin position="34"/>
        <end position="56"/>
    </location>
</feature>
<comment type="caution">
    <text evidence="2">The sequence shown here is derived from an EMBL/GenBank/DDBJ whole genome shotgun (WGS) entry which is preliminary data.</text>
</comment>
<evidence type="ECO:0000313" key="2">
    <source>
        <dbReference type="EMBL" id="PJJ73062.1"/>
    </source>
</evidence>
<proteinExistence type="predicted"/>
<sequence>MGSVSRPLASVFPVWAVALLGAVGVAIVVHPDLYLTAIPMVFALCLLLSFVIQLAMPVKQGLVGRMTASVGGAAVVLAVASLVLGLVAL</sequence>
<reference evidence="2 3" key="1">
    <citation type="submission" date="2017-11" db="EMBL/GenBank/DDBJ databases">
        <title>Genomic Encyclopedia of Archaeal and Bacterial Type Strains, Phase II (KMG-II): From Individual Species to Whole Genera.</title>
        <authorList>
            <person name="Goeker M."/>
        </authorList>
    </citation>
    <scope>NUCLEOTIDE SEQUENCE [LARGE SCALE GENOMIC DNA]</scope>
    <source>
        <strain evidence="2 3">DSM 27393</strain>
    </source>
</reference>
<protein>
    <submittedName>
        <fullName evidence="2">Uncharacterized protein</fullName>
    </submittedName>
</protein>
<keyword evidence="3" id="KW-1185">Reference proteome</keyword>